<dbReference type="GO" id="GO:0005737">
    <property type="term" value="C:cytoplasm"/>
    <property type="evidence" value="ECO:0007669"/>
    <property type="project" value="TreeGrafter"/>
</dbReference>
<evidence type="ECO:0000313" key="3">
    <source>
        <dbReference type="EMBL" id="TDZ19169.1"/>
    </source>
</evidence>
<dbReference type="CDD" id="cd00159">
    <property type="entry name" value="RhoGAP"/>
    <property type="match status" value="1"/>
</dbReference>
<dbReference type="PROSITE" id="PS50238">
    <property type="entry name" value="RHOGAP"/>
    <property type="match status" value="1"/>
</dbReference>
<dbReference type="InterPro" id="IPR000198">
    <property type="entry name" value="RhoGAP_dom"/>
</dbReference>
<dbReference type="SUPFAM" id="SSF48350">
    <property type="entry name" value="GTPase activation domain, GAP"/>
    <property type="match status" value="1"/>
</dbReference>
<dbReference type="Proteomes" id="UP000014480">
    <property type="component" value="Unassembled WGS sequence"/>
</dbReference>
<protein>
    <submittedName>
        <fullName evidence="3">Rho-GTPase-activating protein 6</fullName>
    </submittedName>
</protein>
<proteinExistence type="predicted"/>
<dbReference type="Pfam" id="PF00620">
    <property type="entry name" value="RhoGAP"/>
    <property type="match status" value="1"/>
</dbReference>
<accession>A0A484FL45</accession>
<organism evidence="3 4">
    <name type="scientific">Colletotrichum orbiculare (strain 104-T / ATCC 96160 / CBS 514.97 / LARS 414 / MAFF 240422)</name>
    <name type="common">Cucumber anthracnose fungus</name>
    <name type="synonym">Colletotrichum lagenarium</name>
    <dbReference type="NCBI Taxonomy" id="1213857"/>
    <lineage>
        <taxon>Eukaryota</taxon>
        <taxon>Fungi</taxon>
        <taxon>Dikarya</taxon>
        <taxon>Ascomycota</taxon>
        <taxon>Pezizomycotina</taxon>
        <taxon>Sordariomycetes</taxon>
        <taxon>Hypocreomycetidae</taxon>
        <taxon>Glomerellales</taxon>
        <taxon>Glomerellaceae</taxon>
        <taxon>Colletotrichum</taxon>
        <taxon>Colletotrichum orbiculare species complex</taxon>
    </lineage>
</organism>
<dbReference type="GO" id="GO:0007264">
    <property type="term" value="P:small GTPase-mediated signal transduction"/>
    <property type="evidence" value="ECO:0007669"/>
    <property type="project" value="TreeGrafter"/>
</dbReference>
<feature type="domain" description="Rho-GAP" evidence="2">
    <location>
        <begin position="119"/>
        <end position="374"/>
    </location>
</feature>
<dbReference type="SMART" id="SM00324">
    <property type="entry name" value="RhoGAP"/>
    <property type="match status" value="1"/>
</dbReference>
<dbReference type="InterPro" id="IPR008936">
    <property type="entry name" value="Rho_GTPase_activation_prot"/>
</dbReference>
<dbReference type="STRING" id="1213857.A0A484FL45"/>
<dbReference type="EMBL" id="AMCV02000020">
    <property type="protein sequence ID" value="TDZ19169.1"/>
    <property type="molecule type" value="Genomic_DNA"/>
</dbReference>
<reference evidence="4" key="1">
    <citation type="journal article" date="2013" name="New Phytol.">
        <title>Comparative genomic and transcriptomic analyses reveal the hemibiotrophic stage shift of Colletotrichum fungi.</title>
        <authorList>
            <person name="Gan P."/>
            <person name="Ikeda K."/>
            <person name="Irieda H."/>
            <person name="Narusaka M."/>
            <person name="O'Connell R.J."/>
            <person name="Narusaka Y."/>
            <person name="Takano Y."/>
            <person name="Kubo Y."/>
            <person name="Shirasu K."/>
        </authorList>
    </citation>
    <scope>NUCLEOTIDE SEQUENCE [LARGE SCALE GENOMIC DNA]</scope>
    <source>
        <strain evidence="4">104-T / ATCC 96160 / CBS 514.97 / LARS 414 / MAFF 240422</strain>
    </source>
</reference>
<feature type="region of interest" description="Disordered" evidence="1">
    <location>
        <begin position="57"/>
        <end position="76"/>
    </location>
</feature>
<name>A0A484FL45_COLOR</name>
<evidence type="ECO:0000256" key="1">
    <source>
        <dbReference type="SAM" id="MobiDB-lite"/>
    </source>
</evidence>
<evidence type="ECO:0000259" key="2">
    <source>
        <dbReference type="PROSITE" id="PS50238"/>
    </source>
</evidence>
<dbReference type="AlphaFoldDB" id="A0A484FL45"/>
<dbReference type="Gene3D" id="1.10.555.10">
    <property type="entry name" value="Rho GTPase activation protein"/>
    <property type="match status" value="1"/>
</dbReference>
<dbReference type="OrthoDB" id="9994905at2759"/>
<reference evidence="4" key="2">
    <citation type="journal article" date="2019" name="Mol. Plant Microbe Interact.">
        <title>Genome sequence resources for four phytopathogenic fungi from the Colletotrichum orbiculare species complex.</title>
        <authorList>
            <person name="Gan P."/>
            <person name="Tsushima A."/>
            <person name="Narusaka M."/>
            <person name="Narusaka Y."/>
            <person name="Takano Y."/>
            <person name="Kubo Y."/>
            <person name="Shirasu K."/>
        </authorList>
    </citation>
    <scope>GENOME REANNOTATION</scope>
    <source>
        <strain evidence="4">104-T / ATCC 96160 / CBS 514.97 / LARS 414 / MAFF 240422</strain>
    </source>
</reference>
<dbReference type="PANTHER" id="PTHR45808">
    <property type="entry name" value="RHO GTPASE-ACTIVATING PROTEIN 68F"/>
    <property type="match status" value="1"/>
</dbReference>
<gene>
    <name evidence="3" type="primary">rga6</name>
    <name evidence="3" type="ORF">Cob_v007879</name>
</gene>
<dbReference type="PANTHER" id="PTHR45808:SF2">
    <property type="entry name" value="RHO GTPASE-ACTIVATING PROTEIN 68F"/>
    <property type="match status" value="1"/>
</dbReference>
<keyword evidence="4" id="KW-1185">Reference proteome</keyword>
<dbReference type="GO" id="GO:0005096">
    <property type="term" value="F:GTPase activator activity"/>
    <property type="evidence" value="ECO:0007669"/>
    <property type="project" value="TreeGrafter"/>
</dbReference>
<sequence length="408" mass="45458">MDILSDTDQIQDRRAFVEEYNRLAKKLGIRVLQEFPETRAGTPIDKPEKRRWWSRIFRSPSSGPSAKARGPSGSLRHKRSVSDMALHLVHAWKPDPKTLDLQTMVRLSGKSFFYLPPEYSVEALVIPTCFRATAQHLVQYGPDTRGIFRIPGSLRIINAIFDYYCHETAGEEINSTTRCPSLPAHLNAATHDVASVFKKFISVLPGGILGSLAVYDALVAVYAQYRREPELSRTKETKARARLIALAIETVESKFRRELVCAVFGLLSVIGRAAETAARKDELGRPLPTSDLMGYTALGIIFGPLIVGDLLGSYDMKLDNPSPGPVLLPVTPPTLKLERQRNDNLEDAGLQAVNKAHVANDVTEMLITNWREIPRSVTDPGRIPTSIQGIRKFEDGRQLKQQAQGHEK</sequence>
<comment type="caution">
    <text evidence="3">The sequence shown here is derived from an EMBL/GenBank/DDBJ whole genome shotgun (WGS) entry which is preliminary data.</text>
</comment>
<evidence type="ECO:0000313" key="4">
    <source>
        <dbReference type="Proteomes" id="UP000014480"/>
    </source>
</evidence>